<comment type="catalytic activity">
    <reaction evidence="1 9">
        <text>4-amino-5-aminomethyl-2-methylpyrimidine + H2O = 4-amino-5-hydroxymethyl-2-methylpyrimidine + NH4(+)</text>
        <dbReference type="Rhea" id="RHEA:31799"/>
        <dbReference type="ChEBI" id="CHEBI:15377"/>
        <dbReference type="ChEBI" id="CHEBI:16892"/>
        <dbReference type="ChEBI" id="CHEBI:28938"/>
        <dbReference type="ChEBI" id="CHEBI:63416"/>
        <dbReference type="EC" id="3.5.99.2"/>
    </reaction>
</comment>
<keyword evidence="9" id="KW-0378">Hydrolase</keyword>
<evidence type="ECO:0000256" key="7">
    <source>
        <dbReference type="ARBA" id="ARBA00022977"/>
    </source>
</evidence>
<comment type="pathway">
    <text evidence="2 9">Cofactor biosynthesis; thiamine diphosphate biosynthesis.</text>
</comment>
<dbReference type="RefSeq" id="WP_087457122.1">
    <property type="nucleotide sequence ID" value="NZ_CP021434.1"/>
</dbReference>
<name>A0A1Y0IMF7_9BACL</name>
<keyword evidence="7 9" id="KW-0784">Thiamine biosynthesis</keyword>
<evidence type="ECO:0000259" key="11">
    <source>
        <dbReference type="Pfam" id="PF03070"/>
    </source>
</evidence>
<dbReference type="PIRSF" id="PIRSF003170">
    <property type="entry name" value="Pet18p"/>
    <property type="match status" value="1"/>
</dbReference>
<dbReference type="Pfam" id="PF03070">
    <property type="entry name" value="TENA_THI-4"/>
    <property type="match status" value="1"/>
</dbReference>
<comment type="subunit">
    <text evidence="4">Homotetramer.</text>
</comment>
<evidence type="ECO:0000313" key="12">
    <source>
        <dbReference type="EMBL" id="ARU61752.1"/>
    </source>
</evidence>
<comment type="function">
    <text evidence="9">Catalyzes an amino-pyrimidine hydrolysis reaction at the C5' of the pyrimidine moiety of thiamine compounds, a reaction that is part of a thiamine salvage pathway. Thus, catalyzes the conversion of 4-amino-5-aminomethyl-2-methylpyrimidine to 4-amino-5-hydroxymethyl-2-methylpyrimidine (HMP).</text>
</comment>
<evidence type="ECO:0000256" key="2">
    <source>
        <dbReference type="ARBA" id="ARBA00004948"/>
    </source>
</evidence>
<comment type="catalytic activity">
    <reaction evidence="8 9">
        <text>thiamine + H2O = 5-(2-hydroxyethyl)-4-methylthiazole + 4-amino-5-hydroxymethyl-2-methylpyrimidine + H(+)</text>
        <dbReference type="Rhea" id="RHEA:17509"/>
        <dbReference type="ChEBI" id="CHEBI:15377"/>
        <dbReference type="ChEBI" id="CHEBI:15378"/>
        <dbReference type="ChEBI" id="CHEBI:16892"/>
        <dbReference type="ChEBI" id="CHEBI:17957"/>
        <dbReference type="ChEBI" id="CHEBI:18385"/>
        <dbReference type="EC" id="3.5.99.2"/>
    </reaction>
</comment>
<dbReference type="InterPro" id="IPR050967">
    <property type="entry name" value="Thiamine_Salvage_TenA"/>
</dbReference>
<dbReference type="InterPro" id="IPR026285">
    <property type="entry name" value="TenA_E"/>
</dbReference>
<evidence type="ECO:0000256" key="3">
    <source>
        <dbReference type="ARBA" id="ARBA00010264"/>
    </source>
</evidence>
<dbReference type="PANTHER" id="PTHR43198:SF2">
    <property type="entry name" value="SI:CH1073-67J19.1-RELATED"/>
    <property type="match status" value="1"/>
</dbReference>
<sequence length="223" mass="25856">MNSFSEQLRAAGDEIWQQIHEHPFVVGMGDGTLEAERFAYYMVQDYLYLIEYCRLFALAATKSADLQTMGKFAELLHATLHVEMDLHRQYAAEFGLTPRDLETASIAPTAHAYSRHLLHTVQNGTIAEMITAILPCQWGYHEIAVRLKERGGLDNGSRYTAWVAMYASDEFKSLSDWLRGWLDDIAEDFTAAERRRLTELYLTGSRYEWMFWDMSYKMETWPV</sequence>
<keyword evidence="13" id="KW-1185">Reference proteome</keyword>
<evidence type="ECO:0000256" key="1">
    <source>
        <dbReference type="ARBA" id="ARBA00001881"/>
    </source>
</evidence>
<feature type="active site" description="Proton donor" evidence="10">
    <location>
        <position position="208"/>
    </location>
</feature>
<dbReference type="SUPFAM" id="SSF48613">
    <property type="entry name" value="Heme oxygenase-like"/>
    <property type="match status" value="1"/>
</dbReference>
<dbReference type="Proteomes" id="UP000195437">
    <property type="component" value="Chromosome"/>
</dbReference>
<dbReference type="KEGG" id="tum:CBW65_12500"/>
<dbReference type="GO" id="GO:0050334">
    <property type="term" value="F:thiaminase activity"/>
    <property type="evidence" value="ECO:0007669"/>
    <property type="project" value="UniProtKB-UniRule"/>
</dbReference>
<dbReference type="Gene3D" id="1.20.910.10">
    <property type="entry name" value="Heme oxygenase-like"/>
    <property type="match status" value="1"/>
</dbReference>
<gene>
    <name evidence="12" type="ORF">CBW65_12500</name>
</gene>
<evidence type="ECO:0000256" key="9">
    <source>
        <dbReference type="PIRNR" id="PIRNR003170"/>
    </source>
</evidence>
<dbReference type="EC" id="3.5.99.2" evidence="5 9"/>
<dbReference type="NCBIfam" id="TIGR04306">
    <property type="entry name" value="salvage_TenA"/>
    <property type="match status" value="1"/>
</dbReference>
<dbReference type="UniPathway" id="UPA00060"/>
<dbReference type="EMBL" id="CP021434">
    <property type="protein sequence ID" value="ARU61752.1"/>
    <property type="molecule type" value="Genomic_DNA"/>
</dbReference>
<evidence type="ECO:0000256" key="10">
    <source>
        <dbReference type="PIRSR" id="PIRSR003170-1"/>
    </source>
</evidence>
<protein>
    <recommendedName>
        <fullName evidence="6 9">Aminopyrimidine aminohydrolase</fullName>
        <ecNumber evidence="5 9">3.5.99.2</ecNumber>
    </recommendedName>
</protein>
<dbReference type="GO" id="GO:0009228">
    <property type="term" value="P:thiamine biosynthetic process"/>
    <property type="evidence" value="ECO:0007669"/>
    <property type="project" value="UniProtKB-KW"/>
</dbReference>
<dbReference type="AlphaFoldDB" id="A0A1Y0IMF7"/>
<evidence type="ECO:0000313" key="13">
    <source>
        <dbReference type="Proteomes" id="UP000195437"/>
    </source>
</evidence>
<comment type="similarity">
    <text evidence="3 9">Belongs to the TenA family.</text>
</comment>
<dbReference type="GO" id="GO:0009229">
    <property type="term" value="P:thiamine diphosphate biosynthetic process"/>
    <property type="evidence" value="ECO:0007669"/>
    <property type="project" value="UniProtKB-UniPathway"/>
</dbReference>
<evidence type="ECO:0000256" key="8">
    <source>
        <dbReference type="ARBA" id="ARBA00048337"/>
    </source>
</evidence>
<proteinExistence type="inferred from homology"/>
<reference evidence="13" key="1">
    <citation type="submission" date="2017-05" db="EMBL/GenBank/DDBJ databases">
        <authorList>
            <person name="Sung H."/>
        </authorList>
    </citation>
    <scope>NUCLEOTIDE SEQUENCE [LARGE SCALE GENOMIC DNA]</scope>
    <source>
        <strain evidence="13">AR23208</strain>
    </source>
</reference>
<feature type="domain" description="Thiaminase-2/PQQC" evidence="11">
    <location>
        <begin position="13"/>
        <end position="217"/>
    </location>
</feature>
<dbReference type="GO" id="GO:0005829">
    <property type="term" value="C:cytosol"/>
    <property type="evidence" value="ECO:0007669"/>
    <property type="project" value="TreeGrafter"/>
</dbReference>
<dbReference type="CDD" id="cd19366">
    <property type="entry name" value="TenA_C_BhTenA-like"/>
    <property type="match status" value="1"/>
</dbReference>
<dbReference type="InterPro" id="IPR027574">
    <property type="entry name" value="Thiaminase_II"/>
</dbReference>
<evidence type="ECO:0000256" key="4">
    <source>
        <dbReference type="ARBA" id="ARBA00011881"/>
    </source>
</evidence>
<dbReference type="PANTHER" id="PTHR43198">
    <property type="entry name" value="BIFUNCTIONAL TH2 PROTEIN"/>
    <property type="match status" value="1"/>
</dbReference>
<evidence type="ECO:0000256" key="5">
    <source>
        <dbReference type="ARBA" id="ARBA00012684"/>
    </source>
</evidence>
<dbReference type="InterPro" id="IPR016084">
    <property type="entry name" value="Haem_Oase-like_multi-hlx"/>
</dbReference>
<dbReference type="InterPro" id="IPR004305">
    <property type="entry name" value="Thiaminase-2/PQQC"/>
</dbReference>
<accession>A0A1Y0IMF7</accession>
<dbReference type="OrthoDB" id="34166at2"/>
<evidence type="ECO:0000256" key="6">
    <source>
        <dbReference type="ARBA" id="ARBA00013647"/>
    </source>
</evidence>
<organism evidence="12 13">
    <name type="scientific">Tumebacillus avium</name>
    <dbReference type="NCBI Taxonomy" id="1903704"/>
    <lineage>
        <taxon>Bacteria</taxon>
        <taxon>Bacillati</taxon>
        <taxon>Bacillota</taxon>
        <taxon>Bacilli</taxon>
        <taxon>Bacillales</taxon>
        <taxon>Alicyclobacillaceae</taxon>
        <taxon>Tumebacillus</taxon>
    </lineage>
</organism>